<comment type="similarity">
    <text evidence="1 7 8">Belongs to the universal ribosomal protein uS4 family.</text>
</comment>
<evidence type="ECO:0000256" key="7">
    <source>
        <dbReference type="HAMAP-Rule" id="MF_01306"/>
    </source>
</evidence>
<dbReference type="SUPFAM" id="SSF55174">
    <property type="entry name" value="Alpha-L RNA-binding motif"/>
    <property type="match status" value="1"/>
</dbReference>
<feature type="region of interest" description="Disordered" evidence="9">
    <location>
        <begin position="28"/>
        <end position="48"/>
    </location>
</feature>
<dbReference type="InterPro" id="IPR005709">
    <property type="entry name" value="Ribosomal_uS4_bac-type"/>
</dbReference>
<gene>
    <name evidence="7" type="primary">rpsD</name>
    <name evidence="12" type="ORF">A3H61_03210</name>
</gene>
<keyword evidence="3 7" id="KW-0694">RNA-binding</keyword>
<keyword evidence="4 7" id="KW-0689">Ribosomal protein</keyword>
<comment type="function">
    <text evidence="7">One of the primary rRNA binding proteins, it binds directly to 16S rRNA where it nucleates assembly of the body of the 30S subunit.</text>
</comment>
<dbReference type="Gene3D" id="3.10.290.10">
    <property type="entry name" value="RNA-binding S4 domain"/>
    <property type="match status" value="1"/>
</dbReference>
<proteinExistence type="inferred from homology"/>
<keyword evidence="5 7" id="KW-0687">Ribonucleoprotein</keyword>
<evidence type="ECO:0000259" key="10">
    <source>
        <dbReference type="SMART" id="SM00363"/>
    </source>
</evidence>
<dbReference type="InterPro" id="IPR036986">
    <property type="entry name" value="S4_RNA-bd_sf"/>
</dbReference>
<comment type="caution">
    <text evidence="12">The sequence shown here is derived from an EMBL/GenBank/DDBJ whole genome shotgun (WGS) entry which is preliminary data.</text>
</comment>
<dbReference type="CDD" id="cd00165">
    <property type="entry name" value="S4"/>
    <property type="match status" value="1"/>
</dbReference>
<evidence type="ECO:0000256" key="5">
    <source>
        <dbReference type="ARBA" id="ARBA00023274"/>
    </source>
</evidence>
<dbReference type="InterPro" id="IPR002942">
    <property type="entry name" value="S4_RNA-bd"/>
</dbReference>
<dbReference type="PANTHER" id="PTHR11831:SF4">
    <property type="entry name" value="SMALL RIBOSOMAL SUBUNIT PROTEIN US4M"/>
    <property type="match status" value="1"/>
</dbReference>
<dbReference type="SMART" id="SM01390">
    <property type="entry name" value="Ribosomal_S4"/>
    <property type="match status" value="1"/>
</dbReference>
<comment type="function">
    <text evidence="7">With S5 and S12 plays an important role in translational accuracy.</text>
</comment>
<dbReference type="GO" id="GO:0015935">
    <property type="term" value="C:small ribosomal subunit"/>
    <property type="evidence" value="ECO:0007669"/>
    <property type="project" value="InterPro"/>
</dbReference>
<evidence type="ECO:0000313" key="13">
    <source>
        <dbReference type="Proteomes" id="UP000178315"/>
    </source>
</evidence>
<name>A0A1G2A9D8_9BACT</name>
<dbReference type="InterPro" id="IPR022801">
    <property type="entry name" value="Ribosomal_uS4"/>
</dbReference>
<dbReference type="PROSITE" id="PS50889">
    <property type="entry name" value="S4"/>
    <property type="match status" value="1"/>
</dbReference>
<evidence type="ECO:0000313" key="12">
    <source>
        <dbReference type="EMBL" id="OGY73523.1"/>
    </source>
</evidence>
<feature type="domain" description="Small ribosomal subunit protein uS4 N-terminal" evidence="11">
    <location>
        <begin position="3"/>
        <end position="94"/>
    </location>
</feature>
<dbReference type="GO" id="GO:0006412">
    <property type="term" value="P:translation"/>
    <property type="evidence" value="ECO:0007669"/>
    <property type="project" value="UniProtKB-UniRule"/>
</dbReference>
<dbReference type="Gene3D" id="1.10.1050.10">
    <property type="entry name" value="Ribosomal Protein S4 Delta 41, Chain A, domain 1"/>
    <property type="match status" value="1"/>
</dbReference>
<dbReference type="HAMAP" id="MF_01306_B">
    <property type="entry name" value="Ribosomal_uS4_B"/>
    <property type="match status" value="1"/>
</dbReference>
<evidence type="ECO:0000256" key="3">
    <source>
        <dbReference type="ARBA" id="ARBA00022884"/>
    </source>
</evidence>
<evidence type="ECO:0000256" key="4">
    <source>
        <dbReference type="ARBA" id="ARBA00022980"/>
    </source>
</evidence>
<evidence type="ECO:0000256" key="2">
    <source>
        <dbReference type="ARBA" id="ARBA00022730"/>
    </source>
</evidence>
<dbReference type="GO" id="GO:0042274">
    <property type="term" value="P:ribosomal small subunit biogenesis"/>
    <property type="evidence" value="ECO:0007669"/>
    <property type="project" value="TreeGrafter"/>
</dbReference>
<dbReference type="InterPro" id="IPR018079">
    <property type="entry name" value="Ribosomal_uS4_CS"/>
</dbReference>
<dbReference type="Pfam" id="PF01479">
    <property type="entry name" value="S4"/>
    <property type="match status" value="1"/>
</dbReference>
<accession>A0A1G2A9D8</accession>
<keyword evidence="2 7" id="KW-0699">rRNA-binding</keyword>
<reference evidence="12 13" key="1">
    <citation type="journal article" date="2016" name="Nat. Commun.">
        <title>Thousands of microbial genomes shed light on interconnected biogeochemical processes in an aquifer system.</title>
        <authorList>
            <person name="Anantharaman K."/>
            <person name="Brown C.T."/>
            <person name="Hug L.A."/>
            <person name="Sharon I."/>
            <person name="Castelle C.J."/>
            <person name="Probst A.J."/>
            <person name="Thomas B.C."/>
            <person name="Singh A."/>
            <person name="Wilkins M.J."/>
            <person name="Karaoz U."/>
            <person name="Brodie E.L."/>
            <person name="Williams K.H."/>
            <person name="Hubbard S.S."/>
            <person name="Banfield J.F."/>
        </authorList>
    </citation>
    <scope>NUCLEOTIDE SEQUENCE [LARGE SCALE GENOMIC DNA]</scope>
</reference>
<feature type="domain" description="RNA-binding S4" evidence="10">
    <location>
        <begin position="95"/>
        <end position="160"/>
    </location>
</feature>
<protein>
    <recommendedName>
        <fullName evidence="6 7">Small ribosomal subunit protein uS4</fullName>
    </recommendedName>
</protein>
<dbReference type="AlphaFoldDB" id="A0A1G2A9D8"/>
<dbReference type="PROSITE" id="PS00632">
    <property type="entry name" value="RIBOSOMAL_S4"/>
    <property type="match status" value="1"/>
</dbReference>
<dbReference type="InterPro" id="IPR001912">
    <property type="entry name" value="Ribosomal_uS4_N"/>
</dbReference>
<dbReference type="PANTHER" id="PTHR11831">
    <property type="entry name" value="30S 40S RIBOSOMAL PROTEIN"/>
    <property type="match status" value="1"/>
</dbReference>
<comment type="subunit">
    <text evidence="7">Part of the 30S ribosomal subunit. Contacts protein S5. The interaction surface between S4 and S5 is involved in control of translational fidelity.</text>
</comment>
<dbReference type="NCBIfam" id="TIGR01017">
    <property type="entry name" value="rpsD_bact"/>
    <property type="match status" value="1"/>
</dbReference>
<organism evidence="12 13">
    <name type="scientific">Candidatus Jacksonbacteria bacterium RIFCSPLOWO2_02_FULL_44_20</name>
    <dbReference type="NCBI Taxonomy" id="1798460"/>
    <lineage>
        <taxon>Bacteria</taxon>
        <taxon>Candidatus Jacksoniibacteriota</taxon>
    </lineage>
</organism>
<dbReference type="GO" id="GO:0019843">
    <property type="term" value="F:rRNA binding"/>
    <property type="evidence" value="ECO:0007669"/>
    <property type="project" value="UniProtKB-UniRule"/>
</dbReference>
<evidence type="ECO:0000256" key="8">
    <source>
        <dbReference type="RuleBase" id="RU003699"/>
    </source>
</evidence>
<evidence type="ECO:0000259" key="11">
    <source>
        <dbReference type="SMART" id="SM01390"/>
    </source>
</evidence>
<dbReference type="Proteomes" id="UP000178315">
    <property type="component" value="Unassembled WGS sequence"/>
</dbReference>
<evidence type="ECO:0000256" key="6">
    <source>
        <dbReference type="ARBA" id="ARBA00035254"/>
    </source>
</evidence>
<dbReference type="GO" id="GO:0003735">
    <property type="term" value="F:structural constituent of ribosome"/>
    <property type="evidence" value="ECO:0007669"/>
    <property type="project" value="InterPro"/>
</dbReference>
<dbReference type="NCBIfam" id="NF003717">
    <property type="entry name" value="PRK05327.1"/>
    <property type="match status" value="1"/>
</dbReference>
<evidence type="ECO:0000256" key="1">
    <source>
        <dbReference type="ARBA" id="ARBA00007465"/>
    </source>
</evidence>
<dbReference type="EMBL" id="MHJU01000011">
    <property type="protein sequence ID" value="OGY73523.1"/>
    <property type="molecule type" value="Genomic_DNA"/>
</dbReference>
<dbReference type="FunFam" id="3.10.290.10:FF:000001">
    <property type="entry name" value="30S ribosomal protein S4"/>
    <property type="match status" value="1"/>
</dbReference>
<dbReference type="SMART" id="SM00363">
    <property type="entry name" value="S4"/>
    <property type="match status" value="1"/>
</dbReference>
<dbReference type="Pfam" id="PF00163">
    <property type="entry name" value="Ribosomal_S4"/>
    <property type="match status" value="1"/>
</dbReference>
<sequence>MGRYLGPIHKLCRREGMPLCDSPKCPARGRRAYPPGQHGAKGQRRAPSVYARQLRAKQRAKRMYCLLERQFRRFFDLAVKMKGATGDNLLRLLELRLDNAVYRLGLADTRRGARQMVTHKHIIVNGKNVGIPSYIVKIEDVIAFAPGAAKSAEFTERLSGLSKKPRPAWLLWDSGSNSGKVVTEPEITDLIEPLQPNMIVELYSK</sequence>
<evidence type="ECO:0000256" key="9">
    <source>
        <dbReference type="SAM" id="MobiDB-lite"/>
    </source>
</evidence>